<evidence type="ECO:0000313" key="2">
    <source>
        <dbReference type="Proteomes" id="UP001219525"/>
    </source>
</evidence>
<organism evidence="1 2">
    <name type="scientific">Mycena pura</name>
    <dbReference type="NCBI Taxonomy" id="153505"/>
    <lineage>
        <taxon>Eukaryota</taxon>
        <taxon>Fungi</taxon>
        <taxon>Dikarya</taxon>
        <taxon>Basidiomycota</taxon>
        <taxon>Agaricomycotina</taxon>
        <taxon>Agaricomycetes</taxon>
        <taxon>Agaricomycetidae</taxon>
        <taxon>Agaricales</taxon>
        <taxon>Marasmiineae</taxon>
        <taxon>Mycenaceae</taxon>
        <taxon>Mycena</taxon>
    </lineage>
</organism>
<dbReference type="Proteomes" id="UP001219525">
    <property type="component" value="Unassembled WGS sequence"/>
</dbReference>
<accession>A0AAD6YBF6</accession>
<sequence>MNYELILDDDEVARPTDVRFIASEWRGCGRVYSDLPTHVSCELECARSIPPDLRQTTLPSNVLSPADVVANGKLPTLSQQHNDGADNPLELTFDNTEPNFIPTTALDVALPPFKTMQRLDKNGGSVLVHVADTVVVTKRAAEISKKTAAMFVELVGEKEALMRMTTILTTVQRKGRANINILDIVEDDGVDD</sequence>
<dbReference type="EMBL" id="JARJCW010000025">
    <property type="protein sequence ID" value="KAJ7211722.1"/>
    <property type="molecule type" value="Genomic_DNA"/>
</dbReference>
<protein>
    <submittedName>
        <fullName evidence="1">Uncharacterized protein</fullName>
    </submittedName>
</protein>
<name>A0AAD6YBF6_9AGAR</name>
<evidence type="ECO:0000313" key="1">
    <source>
        <dbReference type="EMBL" id="KAJ7211722.1"/>
    </source>
</evidence>
<reference evidence="1" key="1">
    <citation type="submission" date="2023-03" db="EMBL/GenBank/DDBJ databases">
        <title>Massive genome expansion in bonnet fungi (Mycena s.s.) driven by repeated elements and novel gene families across ecological guilds.</title>
        <authorList>
            <consortium name="Lawrence Berkeley National Laboratory"/>
            <person name="Harder C.B."/>
            <person name="Miyauchi S."/>
            <person name="Viragh M."/>
            <person name="Kuo A."/>
            <person name="Thoen E."/>
            <person name="Andreopoulos B."/>
            <person name="Lu D."/>
            <person name="Skrede I."/>
            <person name="Drula E."/>
            <person name="Henrissat B."/>
            <person name="Morin E."/>
            <person name="Kohler A."/>
            <person name="Barry K."/>
            <person name="LaButti K."/>
            <person name="Morin E."/>
            <person name="Salamov A."/>
            <person name="Lipzen A."/>
            <person name="Mereny Z."/>
            <person name="Hegedus B."/>
            <person name="Baldrian P."/>
            <person name="Stursova M."/>
            <person name="Weitz H."/>
            <person name="Taylor A."/>
            <person name="Grigoriev I.V."/>
            <person name="Nagy L.G."/>
            <person name="Martin F."/>
            <person name="Kauserud H."/>
        </authorList>
    </citation>
    <scope>NUCLEOTIDE SEQUENCE</scope>
    <source>
        <strain evidence="1">9144</strain>
    </source>
</reference>
<gene>
    <name evidence="1" type="ORF">GGX14DRAFT_564949</name>
</gene>
<proteinExistence type="predicted"/>
<dbReference type="AlphaFoldDB" id="A0AAD6YBF6"/>
<comment type="caution">
    <text evidence="1">The sequence shown here is derived from an EMBL/GenBank/DDBJ whole genome shotgun (WGS) entry which is preliminary data.</text>
</comment>
<keyword evidence="2" id="KW-1185">Reference proteome</keyword>